<evidence type="ECO:0000256" key="1">
    <source>
        <dbReference type="SAM" id="MobiDB-lite"/>
    </source>
</evidence>
<feature type="region of interest" description="Disordered" evidence="1">
    <location>
        <begin position="103"/>
        <end position="132"/>
    </location>
</feature>
<protein>
    <submittedName>
        <fullName evidence="2">R2R3-MYB transcription factor MYB5</fullName>
    </submittedName>
</protein>
<feature type="non-terminal residue" evidence="2">
    <location>
        <position position="1"/>
    </location>
</feature>
<organism evidence="2">
    <name type="scientific">Picea glauca</name>
    <name type="common">White spruce</name>
    <name type="synonym">Pinus glauca</name>
    <dbReference type="NCBI Taxonomy" id="3330"/>
    <lineage>
        <taxon>Eukaryota</taxon>
        <taxon>Viridiplantae</taxon>
        <taxon>Streptophyta</taxon>
        <taxon>Embryophyta</taxon>
        <taxon>Tracheophyta</taxon>
        <taxon>Spermatophyta</taxon>
        <taxon>Pinopsida</taxon>
        <taxon>Pinidae</taxon>
        <taxon>Conifers I</taxon>
        <taxon>Pinales</taxon>
        <taxon>Pinaceae</taxon>
        <taxon>Picea</taxon>
    </lineage>
</organism>
<feature type="compositionally biased region" description="Basic and acidic residues" evidence="1">
    <location>
        <begin position="1"/>
        <end position="12"/>
    </location>
</feature>
<dbReference type="EMBL" id="DQ399069">
    <property type="protein sequence ID" value="ABD60292.2"/>
    <property type="molecule type" value="Genomic_DNA"/>
</dbReference>
<proteinExistence type="predicted"/>
<reference evidence="2" key="1">
    <citation type="submission" date="2007-04" db="EMBL/GenBank/DDBJ databases">
        <title>Conifer R2R3-MYB transcription factors: sequences analyses and genes expression relative to wood formation in white spruce (Picea glauca).</title>
        <authorList>
            <person name="Bedon F."/>
            <person name="Blais S."/>
            <person name="Grima-Pettenati J."/>
            <person name="MacKay J."/>
        </authorList>
    </citation>
    <scope>NUCLEOTIDE SEQUENCE</scope>
</reference>
<evidence type="ECO:0000313" key="2">
    <source>
        <dbReference type="EMBL" id="ABD60292.2"/>
    </source>
</evidence>
<reference evidence="2" key="2">
    <citation type="submission" date="2007-04" db="EMBL/GenBank/DDBJ databases">
        <title>Picea glauca MYB5 (PgMYB5).</title>
        <authorList>
            <person name="Bedon F."/>
            <person name="Blais S."/>
            <person name="Grima-Pettenati J."/>
            <person name="MacKay J."/>
        </authorList>
    </citation>
    <scope>NUCLEOTIDE SEQUENCE</scope>
</reference>
<feature type="compositionally biased region" description="Basic residues" evidence="1">
    <location>
        <begin position="13"/>
        <end position="27"/>
    </location>
</feature>
<sequence length="132" mass="15245">SSYKQRGLDQRRGRPPHRPHSSPRRRLLALASQGRRADAMREELQAPMDKLPASRSEAGKLLRRRRRAHHQTPLPPRQQVVSYCRQIAGADGQRDKELLEYSHQEKIAKQGTRPPVPSPPWPGPQQQHYLFL</sequence>
<name>I6LFW6_PICGL</name>
<accession>I6LFW6</accession>
<feature type="region of interest" description="Disordered" evidence="1">
    <location>
        <begin position="1"/>
        <end position="56"/>
    </location>
</feature>
<dbReference type="AlphaFoldDB" id="I6LFW6"/>
<feature type="non-terminal residue" evidence="2">
    <location>
        <position position="132"/>
    </location>
</feature>
<feature type="compositionally biased region" description="Basic and acidic residues" evidence="1">
    <location>
        <begin position="35"/>
        <end position="44"/>
    </location>
</feature>
<feature type="compositionally biased region" description="Pro residues" evidence="1">
    <location>
        <begin position="114"/>
        <end position="123"/>
    </location>
</feature>